<dbReference type="EMBL" id="BQKM01000018">
    <property type="protein sequence ID" value="GJN55422.1"/>
    <property type="molecule type" value="Genomic_DNA"/>
</dbReference>
<evidence type="ECO:0000259" key="15">
    <source>
        <dbReference type="SMART" id="SM00382"/>
    </source>
</evidence>
<evidence type="ECO:0000313" key="19">
    <source>
        <dbReference type="Proteomes" id="UP000509383"/>
    </source>
</evidence>
<evidence type="ECO:0000256" key="5">
    <source>
        <dbReference type="ARBA" id="ARBA00022475"/>
    </source>
</evidence>
<keyword evidence="6" id="KW-0547">Nucleotide-binding</keyword>
<keyword evidence="4" id="KW-0813">Transport</keyword>
<dbReference type="GO" id="GO:0005525">
    <property type="term" value="F:GTP binding"/>
    <property type="evidence" value="ECO:0007669"/>
    <property type="project" value="UniProtKB-UniRule"/>
</dbReference>
<comment type="function">
    <text evidence="12">Necessary for flagellar biosynthesis. May be involved in translocation of the flagellum.</text>
</comment>
<evidence type="ECO:0000256" key="4">
    <source>
        <dbReference type="ARBA" id="ARBA00022448"/>
    </source>
</evidence>
<reference evidence="17 19" key="1">
    <citation type="submission" date="2020-05" db="EMBL/GenBank/DDBJ databases">
        <title>Characterization of novel class B3 metallo-beta-lactamase from novel Pseudomonas species.</title>
        <authorList>
            <person name="Yamada K."/>
            <person name="Aoki K."/>
            <person name="Ishii Y."/>
        </authorList>
    </citation>
    <scope>NUCLEOTIDE SEQUENCE [LARGE SCALE GENOMIC DNA]</scope>
    <source>
        <strain evidence="17 19">TUM18999</strain>
        <strain evidence="18 20">TUM20286</strain>
    </source>
</reference>
<dbReference type="Proteomes" id="UP000509383">
    <property type="component" value="Chromosome"/>
</dbReference>
<dbReference type="InterPro" id="IPR003593">
    <property type="entry name" value="AAA+_ATPase"/>
</dbReference>
<dbReference type="EMBL" id="AP023189">
    <property type="protein sequence ID" value="BCG25717.1"/>
    <property type="molecule type" value="Genomic_DNA"/>
</dbReference>
<dbReference type="SMART" id="SM00382">
    <property type="entry name" value="AAA"/>
    <property type="match status" value="1"/>
</dbReference>
<dbReference type="GO" id="GO:0044781">
    <property type="term" value="P:bacterial-type flagellum organization"/>
    <property type="evidence" value="ECO:0007669"/>
    <property type="project" value="UniProtKB-UniRule"/>
</dbReference>
<dbReference type="KEGG" id="ptw:TUM18999_39080"/>
<dbReference type="GO" id="GO:0015031">
    <property type="term" value="P:protein transport"/>
    <property type="evidence" value="ECO:0007669"/>
    <property type="project" value="UniProtKB-KW"/>
</dbReference>
<keyword evidence="17" id="KW-0282">Flagellum</keyword>
<evidence type="ECO:0000259" key="16">
    <source>
        <dbReference type="SMART" id="SM00962"/>
    </source>
</evidence>
<evidence type="ECO:0000313" key="20">
    <source>
        <dbReference type="Proteomes" id="UP001054892"/>
    </source>
</evidence>
<dbReference type="AlphaFoldDB" id="A0A6J4E7F7"/>
<comment type="subcellular location">
    <subcellularLocation>
        <location evidence="1">Cell membrane</location>
        <topology evidence="1">Peripheral membrane protein</topology>
        <orientation evidence="1">Cytoplasmic side</orientation>
    </subcellularLocation>
</comment>
<protein>
    <recommendedName>
        <fullName evidence="3 13">Flagellar biosynthesis protein FlhF</fullName>
    </recommendedName>
</protein>
<dbReference type="SUPFAM" id="SSF52540">
    <property type="entry name" value="P-loop containing nucleoside triphosphate hydrolases"/>
    <property type="match status" value="1"/>
</dbReference>
<evidence type="ECO:0000313" key="18">
    <source>
        <dbReference type="EMBL" id="GJN55422.1"/>
    </source>
</evidence>
<dbReference type="GO" id="GO:0003924">
    <property type="term" value="F:GTPase activity"/>
    <property type="evidence" value="ECO:0007669"/>
    <property type="project" value="UniProtKB-UniRule"/>
</dbReference>
<evidence type="ECO:0000256" key="1">
    <source>
        <dbReference type="ARBA" id="ARBA00004413"/>
    </source>
</evidence>
<evidence type="ECO:0000256" key="10">
    <source>
        <dbReference type="ARBA" id="ARBA00023136"/>
    </source>
</evidence>
<evidence type="ECO:0000256" key="13">
    <source>
        <dbReference type="NCBIfam" id="TIGR03499"/>
    </source>
</evidence>
<dbReference type="Gene3D" id="1.20.120.1380">
    <property type="entry name" value="Flagellar FlhF biosynthesis protein, N domain"/>
    <property type="match status" value="1"/>
</dbReference>
<dbReference type="InterPro" id="IPR000897">
    <property type="entry name" value="SRP54_GTPase_dom"/>
</dbReference>
<feature type="compositionally biased region" description="Low complexity" evidence="14">
    <location>
        <begin position="117"/>
        <end position="139"/>
    </location>
</feature>
<sequence length="453" mass="48616">MQVKRFFAADMRQAMKLVRDELGADASIIGTRRVAGGVEITAALDYPMPAPAPSKPNPALEAELRRTQARIAEAHAELSNRGGQADAGKNRQLIADRSELSPESLAAAMRSSRLERPSAAPVAPSPAAAPARPAAPAAADQRSLDAMRFELNGLRELIEVQLGSIAWGQMQSRRPQQAGLWRRLQRMGLSAELSRALMERVASVKDPRQAWRMVLAHLAHAIRTPQQEPLEEGGVIALVGPAGMGKTTTLAKLAARYVLKYGAQQIALVSMDSYRIGAQEQLKTLGRILNVSVTHVDPGQSLTQALAPLARKRVVLIDTAGLPAADPALKMQLETLASRGVKARNYLVLAATSQSQVLKAAYHSYKRCGLSGCILTKLDEAASLGEVLGLAIGQHLPVAYLADGPRIPDDLQVPRSHQLVSRAVSLQTPEDPSEEAMADLFAGLYQNPARRVG</sequence>
<dbReference type="NCBIfam" id="TIGR03499">
    <property type="entry name" value="FlhF"/>
    <property type="match status" value="1"/>
</dbReference>
<dbReference type="PANTHER" id="PTHR43134:SF3">
    <property type="entry name" value="FLAGELLAR BIOSYNTHESIS PROTEIN FLHF"/>
    <property type="match status" value="1"/>
</dbReference>
<proteinExistence type="inferred from homology"/>
<dbReference type="GO" id="GO:0005047">
    <property type="term" value="F:signal recognition particle binding"/>
    <property type="evidence" value="ECO:0007669"/>
    <property type="project" value="TreeGrafter"/>
</dbReference>
<evidence type="ECO:0000256" key="9">
    <source>
        <dbReference type="ARBA" id="ARBA00023134"/>
    </source>
</evidence>
<evidence type="ECO:0000256" key="8">
    <source>
        <dbReference type="ARBA" id="ARBA00022927"/>
    </source>
</evidence>
<dbReference type="Gene3D" id="3.40.50.300">
    <property type="entry name" value="P-loop containing nucleotide triphosphate hydrolases"/>
    <property type="match status" value="1"/>
</dbReference>
<feature type="domain" description="SRP54-type proteins GTP-binding" evidence="16">
    <location>
        <begin position="233"/>
        <end position="425"/>
    </location>
</feature>
<evidence type="ECO:0000256" key="7">
    <source>
        <dbReference type="ARBA" id="ARBA00022795"/>
    </source>
</evidence>
<dbReference type="GO" id="GO:0005886">
    <property type="term" value="C:plasma membrane"/>
    <property type="evidence" value="ECO:0007669"/>
    <property type="project" value="UniProtKB-SubCell"/>
</dbReference>
<dbReference type="CDD" id="cd17873">
    <property type="entry name" value="FlhF"/>
    <property type="match status" value="1"/>
</dbReference>
<keyword evidence="20" id="KW-1185">Reference proteome</keyword>
<dbReference type="PANTHER" id="PTHR43134">
    <property type="entry name" value="SIGNAL RECOGNITION PARTICLE RECEPTOR SUBUNIT ALPHA"/>
    <property type="match status" value="1"/>
</dbReference>
<feature type="domain" description="AAA+ ATPase" evidence="15">
    <location>
        <begin position="232"/>
        <end position="403"/>
    </location>
</feature>
<dbReference type="RefSeq" id="WP_173177808.1">
    <property type="nucleotide sequence ID" value="NZ_AP023189.1"/>
</dbReference>
<evidence type="ECO:0000313" key="17">
    <source>
        <dbReference type="EMBL" id="BCG25717.1"/>
    </source>
</evidence>
<dbReference type="InterPro" id="IPR047040">
    <property type="entry name" value="FlhF__GTPase_dom"/>
</dbReference>
<dbReference type="Pfam" id="PF00448">
    <property type="entry name" value="SRP54"/>
    <property type="match status" value="1"/>
</dbReference>
<dbReference type="GO" id="GO:0006614">
    <property type="term" value="P:SRP-dependent cotranslational protein targeting to membrane"/>
    <property type="evidence" value="ECO:0007669"/>
    <property type="project" value="UniProtKB-UniRule"/>
</dbReference>
<evidence type="ECO:0000256" key="12">
    <source>
        <dbReference type="ARBA" id="ARBA00025337"/>
    </source>
</evidence>
<accession>A0A6J4E7F7</accession>
<keyword evidence="11" id="KW-1006">Bacterial flagellum protein export</keyword>
<keyword evidence="5" id="KW-1003">Cell membrane</keyword>
<keyword evidence="8" id="KW-0653">Protein transport</keyword>
<organism evidence="17 19">
    <name type="scientific">Pseudomonas tohonis</name>
    <dbReference type="NCBI Taxonomy" id="2725477"/>
    <lineage>
        <taxon>Bacteria</taxon>
        <taxon>Pseudomonadati</taxon>
        <taxon>Pseudomonadota</taxon>
        <taxon>Gammaproteobacteria</taxon>
        <taxon>Pseudomonadales</taxon>
        <taxon>Pseudomonadaceae</taxon>
        <taxon>Pseudomonas</taxon>
    </lineage>
</organism>
<feature type="region of interest" description="Disordered" evidence="14">
    <location>
        <begin position="104"/>
        <end position="139"/>
    </location>
</feature>
<dbReference type="InterPro" id="IPR020006">
    <property type="entry name" value="FlhF"/>
</dbReference>
<keyword evidence="7" id="KW-1005">Bacterial flagellum biogenesis</keyword>
<gene>
    <name evidence="17" type="primary">flhF</name>
    <name evidence="17" type="ORF">TUM18999_39080</name>
    <name evidence="18" type="ORF">TUM20286_51740</name>
</gene>
<name>A0A6J4E7F7_9PSED</name>
<keyword evidence="9" id="KW-0342">GTP-binding</keyword>
<evidence type="ECO:0000256" key="3">
    <source>
        <dbReference type="ARBA" id="ARBA00014919"/>
    </source>
</evidence>
<dbReference type="Proteomes" id="UP001054892">
    <property type="component" value="Unassembled WGS sequence"/>
</dbReference>
<dbReference type="FunFam" id="3.40.50.300:FF:000695">
    <property type="entry name" value="Flagellar biosynthesis regulator FlhF"/>
    <property type="match status" value="1"/>
</dbReference>
<dbReference type="InterPro" id="IPR027417">
    <property type="entry name" value="P-loop_NTPase"/>
</dbReference>
<keyword evidence="17" id="KW-0969">Cilium</keyword>
<evidence type="ECO:0000256" key="6">
    <source>
        <dbReference type="ARBA" id="ARBA00022741"/>
    </source>
</evidence>
<dbReference type="SMART" id="SM00962">
    <property type="entry name" value="SRP54"/>
    <property type="match status" value="1"/>
</dbReference>
<evidence type="ECO:0000256" key="2">
    <source>
        <dbReference type="ARBA" id="ARBA00008531"/>
    </source>
</evidence>
<keyword evidence="10" id="KW-0472">Membrane</keyword>
<comment type="similarity">
    <text evidence="2">Belongs to the GTP-binding SRP family.</text>
</comment>
<keyword evidence="17" id="KW-0966">Cell projection</keyword>
<evidence type="ECO:0000256" key="14">
    <source>
        <dbReference type="SAM" id="MobiDB-lite"/>
    </source>
</evidence>
<evidence type="ECO:0000256" key="11">
    <source>
        <dbReference type="ARBA" id="ARBA00023225"/>
    </source>
</evidence>